<keyword evidence="1" id="KW-0472">Membrane</keyword>
<protein>
    <submittedName>
        <fullName evidence="2">Uncharacterized protein</fullName>
    </submittedName>
</protein>
<proteinExistence type="predicted"/>
<name>A0ABS1E490_9GAMM</name>
<organism evidence="2 3">
    <name type="scientific">Halorhodospira neutriphila</name>
    <dbReference type="NCBI Taxonomy" id="168379"/>
    <lineage>
        <taxon>Bacteria</taxon>
        <taxon>Pseudomonadati</taxon>
        <taxon>Pseudomonadota</taxon>
        <taxon>Gammaproteobacteria</taxon>
        <taxon>Chromatiales</taxon>
        <taxon>Ectothiorhodospiraceae</taxon>
        <taxon>Halorhodospira</taxon>
    </lineage>
</organism>
<accession>A0ABS1E490</accession>
<dbReference type="Proteomes" id="UP000738126">
    <property type="component" value="Unassembled WGS sequence"/>
</dbReference>
<keyword evidence="1" id="KW-0812">Transmembrane</keyword>
<evidence type="ECO:0000313" key="3">
    <source>
        <dbReference type="Proteomes" id="UP000738126"/>
    </source>
</evidence>
<feature type="transmembrane region" description="Helical" evidence="1">
    <location>
        <begin position="6"/>
        <end position="27"/>
    </location>
</feature>
<keyword evidence="1" id="KW-1133">Transmembrane helix</keyword>
<keyword evidence="3" id="KW-1185">Reference proteome</keyword>
<sequence length="78" mass="9015">MMETALFVFYVVLLAAMLAYPVSRWIWALAVRSLQRGLERELTEAELAEQKRRAWRLTAVICPVFSVLFNLSTVGWPQ</sequence>
<reference evidence="2 3" key="1">
    <citation type="journal article" date="2020" name="Microorganisms">
        <title>Osmotic Adaptation and Compatible Solute Biosynthesis of Phototrophic Bacteria as Revealed from Genome Analyses.</title>
        <authorList>
            <person name="Imhoff J.F."/>
            <person name="Rahn T."/>
            <person name="Kunzel S."/>
            <person name="Keller A."/>
            <person name="Neulinger S.C."/>
        </authorList>
    </citation>
    <scope>NUCLEOTIDE SEQUENCE [LARGE SCALE GENOMIC DNA]</scope>
    <source>
        <strain evidence="2 3">DSM 15116</strain>
    </source>
</reference>
<evidence type="ECO:0000313" key="2">
    <source>
        <dbReference type="EMBL" id="MBK1726290.1"/>
    </source>
</evidence>
<evidence type="ECO:0000256" key="1">
    <source>
        <dbReference type="SAM" id="Phobius"/>
    </source>
</evidence>
<gene>
    <name evidence="2" type="ORF">CKO13_04460</name>
</gene>
<dbReference type="EMBL" id="NRSH01000033">
    <property type="protein sequence ID" value="MBK1726290.1"/>
    <property type="molecule type" value="Genomic_DNA"/>
</dbReference>
<feature type="transmembrane region" description="Helical" evidence="1">
    <location>
        <begin position="57"/>
        <end position="76"/>
    </location>
</feature>
<comment type="caution">
    <text evidence="2">The sequence shown here is derived from an EMBL/GenBank/DDBJ whole genome shotgun (WGS) entry which is preliminary data.</text>
</comment>
<dbReference type="RefSeq" id="WP_200257263.1">
    <property type="nucleotide sequence ID" value="NZ_NRSH01000033.1"/>
</dbReference>